<feature type="region of interest" description="Disordered" evidence="1">
    <location>
        <begin position="79"/>
        <end position="159"/>
    </location>
</feature>
<feature type="compositionally biased region" description="Low complexity" evidence="1">
    <location>
        <begin position="325"/>
        <end position="335"/>
    </location>
</feature>
<feature type="compositionally biased region" description="Polar residues" evidence="1">
    <location>
        <begin position="128"/>
        <end position="159"/>
    </location>
</feature>
<feature type="region of interest" description="Disordered" evidence="1">
    <location>
        <begin position="1"/>
        <end position="26"/>
    </location>
</feature>
<name>A0ABR3JFG4_9AGAR</name>
<evidence type="ECO:0000313" key="3">
    <source>
        <dbReference type="Proteomes" id="UP001556367"/>
    </source>
</evidence>
<feature type="compositionally biased region" description="Basic residues" evidence="1">
    <location>
        <begin position="237"/>
        <end position="248"/>
    </location>
</feature>
<feature type="compositionally biased region" description="Low complexity" evidence="1">
    <location>
        <begin position="95"/>
        <end position="111"/>
    </location>
</feature>
<evidence type="ECO:0008006" key="4">
    <source>
        <dbReference type="Google" id="ProtNLM"/>
    </source>
</evidence>
<feature type="region of interest" description="Disordered" evidence="1">
    <location>
        <begin position="172"/>
        <end position="262"/>
    </location>
</feature>
<protein>
    <recommendedName>
        <fullName evidence="4">Proteophosphoglycan 5</fullName>
    </recommendedName>
</protein>
<proteinExistence type="predicted"/>
<evidence type="ECO:0000256" key="1">
    <source>
        <dbReference type="SAM" id="MobiDB-lite"/>
    </source>
</evidence>
<feature type="compositionally biased region" description="Polar residues" evidence="1">
    <location>
        <begin position="513"/>
        <end position="552"/>
    </location>
</feature>
<comment type="caution">
    <text evidence="2">The sequence shown here is derived from an EMBL/GenBank/DDBJ whole genome shotgun (WGS) entry which is preliminary data.</text>
</comment>
<feature type="region of interest" description="Disordered" evidence="1">
    <location>
        <begin position="440"/>
        <end position="552"/>
    </location>
</feature>
<evidence type="ECO:0000313" key="2">
    <source>
        <dbReference type="EMBL" id="KAL0954384.1"/>
    </source>
</evidence>
<keyword evidence="3" id="KW-1185">Reference proteome</keyword>
<dbReference type="EMBL" id="JASNQZ010000007">
    <property type="protein sequence ID" value="KAL0954384.1"/>
    <property type="molecule type" value="Genomic_DNA"/>
</dbReference>
<reference evidence="3" key="1">
    <citation type="submission" date="2024-06" db="EMBL/GenBank/DDBJ databases">
        <title>Multi-omics analyses provide insights into the biosynthesis of the anticancer antibiotic pleurotin in Hohenbuehelia grisea.</title>
        <authorList>
            <person name="Weaver J.A."/>
            <person name="Alberti F."/>
        </authorList>
    </citation>
    <scope>NUCLEOTIDE SEQUENCE [LARGE SCALE GENOMIC DNA]</scope>
    <source>
        <strain evidence="3">T-177</strain>
    </source>
</reference>
<gene>
    <name evidence="2" type="ORF">HGRIS_003369</name>
</gene>
<sequence>MAFITQTALPNEMSPIDTDAQEQEEKQRAMQKFMARAEVSTVTRALRQRLAYASFKAAHNVPQMSLRDLEDQLAIQSQAHASPYSRTITAKRKAGGTAAPSSASYYSSPGTQGSGLRRTGSNLAPPGQRSNYYPTVNGTGSSSATIPNQGFASPSQGTAQSESLYTSLLAPPPAKHARTIHNPNDPPVAAPIRGVASPRALPRDKAAASRAVVNSPEGARARAKGRKTEKKSPGTPKTKRVSKGKKKASPNSAKRGAVDGDGDVDMKAAAALTSLLLHNHQRGSVSMSAAGSASSPRSSVDAASEAGSVTSMGQRAVRPPGDPVPSTSASAHAPTAHPPFRPRTPVSNTPSKGNAGATTPRAAPSDNEAADLMLFLATSPSPARPSGKARDMEALRVLGPSAAVRPKGRVLFPTATELGPAGATDTFGSATASQSIRGAKPLARGLPGENSFASISSIGGHMDAEAPPSTRSGPASGRSTPTPSQLLPPPTLPPTRKSSQSPDGRRSPGGQRRQAQNPYPTSSTVDFNFNEFINASPSPRSTKSSTVASNTPKANLSLRADVGRKLFEEEQIRLGSMNRGDGVNLGAGIDLST</sequence>
<feature type="compositionally biased region" description="Polar residues" evidence="1">
    <location>
        <begin position="79"/>
        <end position="88"/>
    </location>
</feature>
<dbReference type="Proteomes" id="UP001556367">
    <property type="component" value="Unassembled WGS sequence"/>
</dbReference>
<accession>A0ABR3JFG4</accession>
<feature type="compositionally biased region" description="Low complexity" evidence="1">
    <location>
        <begin position="286"/>
        <end position="304"/>
    </location>
</feature>
<organism evidence="2 3">
    <name type="scientific">Hohenbuehelia grisea</name>
    <dbReference type="NCBI Taxonomy" id="104357"/>
    <lineage>
        <taxon>Eukaryota</taxon>
        <taxon>Fungi</taxon>
        <taxon>Dikarya</taxon>
        <taxon>Basidiomycota</taxon>
        <taxon>Agaricomycotina</taxon>
        <taxon>Agaricomycetes</taxon>
        <taxon>Agaricomycetidae</taxon>
        <taxon>Agaricales</taxon>
        <taxon>Pleurotineae</taxon>
        <taxon>Pleurotaceae</taxon>
        <taxon>Hohenbuehelia</taxon>
    </lineage>
</organism>
<feature type="region of interest" description="Disordered" evidence="1">
    <location>
        <begin position="286"/>
        <end position="364"/>
    </location>
</feature>